<accession>A0A3D9VBW3</accession>
<dbReference type="Proteomes" id="UP000256485">
    <property type="component" value="Unassembled WGS sequence"/>
</dbReference>
<dbReference type="InterPro" id="IPR048666">
    <property type="entry name" value="RedAm-like_C"/>
</dbReference>
<dbReference type="Pfam" id="PF21761">
    <property type="entry name" value="RedAm-like_C"/>
    <property type="match status" value="1"/>
</dbReference>
<dbReference type="PANTHER" id="PTHR43580:SF2">
    <property type="entry name" value="CYTOKINE-LIKE NUCLEAR FACTOR N-PAC"/>
    <property type="match status" value="1"/>
</dbReference>
<dbReference type="EMBL" id="QTUC01000001">
    <property type="protein sequence ID" value="REF34781.1"/>
    <property type="molecule type" value="Genomic_DNA"/>
</dbReference>
<gene>
    <name evidence="5" type="ORF">DFJ64_0147</name>
</gene>
<evidence type="ECO:0000259" key="4">
    <source>
        <dbReference type="Pfam" id="PF21761"/>
    </source>
</evidence>
<keyword evidence="2" id="KW-0560">Oxidoreductase</keyword>
<feature type="domain" description="6-phosphogluconate dehydrogenase NADP-binding" evidence="3">
    <location>
        <begin position="6"/>
        <end position="157"/>
    </location>
</feature>
<organism evidence="5 6">
    <name type="scientific">Thermasporomyces composti</name>
    <dbReference type="NCBI Taxonomy" id="696763"/>
    <lineage>
        <taxon>Bacteria</taxon>
        <taxon>Bacillati</taxon>
        <taxon>Actinomycetota</taxon>
        <taxon>Actinomycetes</taxon>
        <taxon>Propionibacteriales</taxon>
        <taxon>Nocardioidaceae</taxon>
        <taxon>Thermasporomyces</taxon>
    </lineage>
</organism>
<comment type="caution">
    <text evidence="5">The sequence shown here is derived from an EMBL/GenBank/DDBJ whole genome shotgun (WGS) entry which is preliminary data.</text>
</comment>
<evidence type="ECO:0000313" key="6">
    <source>
        <dbReference type="Proteomes" id="UP000256485"/>
    </source>
</evidence>
<dbReference type="RefSeq" id="WP_115848685.1">
    <property type="nucleotide sequence ID" value="NZ_QTUC01000001.1"/>
</dbReference>
<dbReference type="InterPro" id="IPR051265">
    <property type="entry name" value="HIBADH-related_NP60_sf"/>
</dbReference>
<feature type="domain" description="NADPH-dependent reductive aminase-like C-terminal" evidence="4">
    <location>
        <begin position="160"/>
        <end position="286"/>
    </location>
</feature>
<dbReference type="InterPro" id="IPR006115">
    <property type="entry name" value="6PGDH_NADP-bd"/>
</dbReference>
<dbReference type="Pfam" id="PF03446">
    <property type="entry name" value="NAD_binding_2"/>
    <property type="match status" value="1"/>
</dbReference>
<dbReference type="AlphaFoldDB" id="A0A3D9VBW3"/>
<dbReference type="InterPro" id="IPR013328">
    <property type="entry name" value="6PGD_dom2"/>
</dbReference>
<sequence length="297" mass="31432">MSTTTTFLGLGAMGSALAKACLDAGRPTVVWNRTPHRAHELGERGATVATTVQDAATAGGVVVSCLFDHRSVHDVLDPVADLLTGRTVINLTTTTPHEARELAGWADERGISYLDGAIMAVPEMIGGPGAAILYSGSATVFDRYRTLLDLWGESHYYGSDAGLASLHDMAMLTGMYTMFAGFMHGAAMIAAEGGSIRSFAERAAPFLAAMTEGLADLATTIEARDYDGEGQQSLKFTETALAALLRASVDAGVNVEVLKPVHDIVRRQIAAGYGKQGTARIFEELRSPQARRPRSTG</sequence>
<protein>
    <submittedName>
        <fullName evidence="5">3-hydroxyisobutyrate dehydrogenase-like beta-hydroxyacid dehydrogenase</fullName>
    </submittedName>
</protein>
<evidence type="ECO:0000259" key="3">
    <source>
        <dbReference type="Pfam" id="PF03446"/>
    </source>
</evidence>
<dbReference type="OrthoDB" id="5176214at2"/>
<dbReference type="Gene3D" id="1.10.1040.10">
    <property type="entry name" value="N-(1-d-carboxylethyl)-l-norvaline Dehydrogenase, domain 2"/>
    <property type="match status" value="1"/>
</dbReference>
<dbReference type="InterPro" id="IPR015815">
    <property type="entry name" value="HIBADH-related"/>
</dbReference>
<comment type="similarity">
    <text evidence="1">Belongs to the HIBADH-related family.</text>
</comment>
<evidence type="ECO:0000313" key="5">
    <source>
        <dbReference type="EMBL" id="REF34781.1"/>
    </source>
</evidence>
<keyword evidence="6" id="KW-1185">Reference proteome</keyword>
<dbReference type="PANTHER" id="PTHR43580">
    <property type="entry name" value="OXIDOREDUCTASE GLYR1-RELATED"/>
    <property type="match status" value="1"/>
</dbReference>
<reference evidence="5 6" key="1">
    <citation type="submission" date="2018-08" db="EMBL/GenBank/DDBJ databases">
        <title>Sequencing the genomes of 1000 actinobacteria strains.</title>
        <authorList>
            <person name="Klenk H.-P."/>
        </authorList>
    </citation>
    <scope>NUCLEOTIDE SEQUENCE [LARGE SCALE GENOMIC DNA]</scope>
    <source>
        <strain evidence="5 6">DSM 22891</strain>
    </source>
</reference>
<dbReference type="GO" id="GO:0016491">
    <property type="term" value="F:oxidoreductase activity"/>
    <property type="evidence" value="ECO:0007669"/>
    <property type="project" value="UniProtKB-KW"/>
</dbReference>
<evidence type="ECO:0000256" key="2">
    <source>
        <dbReference type="ARBA" id="ARBA00023002"/>
    </source>
</evidence>
<evidence type="ECO:0000256" key="1">
    <source>
        <dbReference type="ARBA" id="ARBA00009080"/>
    </source>
</evidence>
<dbReference type="InterPro" id="IPR036291">
    <property type="entry name" value="NAD(P)-bd_dom_sf"/>
</dbReference>
<name>A0A3D9VBW3_THECX</name>
<dbReference type="Gene3D" id="3.40.50.720">
    <property type="entry name" value="NAD(P)-binding Rossmann-like Domain"/>
    <property type="match status" value="1"/>
</dbReference>
<dbReference type="PIRSF" id="PIRSF000103">
    <property type="entry name" value="HIBADH"/>
    <property type="match status" value="1"/>
</dbReference>
<dbReference type="SUPFAM" id="SSF51735">
    <property type="entry name" value="NAD(P)-binding Rossmann-fold domains"/>
    <property type="match status" value="1"/>
</dbReference>
<dbReference type="GO" id="GO:0050661">
    <property type="term" value="F:NADP binding"/>
    <property type="evidence" value="ECO:0007669"/>
    <property type="project" value="InterPro"/>
</dbReference>
<proteinExistence type="inferred from homology"/>